<sequence>MTPSTGSTRQWSFTGFEWIVRDVHKLRDYVEGIGSPEVEEGGILRGEVRDFEILSQSPMLGDHKFKLEIVPVTPPEGVQTATTLSLYITTLSLDFADDDFEIYASMMVAIKCQDDRIGERGARPDWIWEFWQNDWAFRRDNEVWACSLPPLSKLLEHSRIQATDSLVICVQIHSPVGPSIPQHPSVYHVPRDLLDGLEASLDNPNTGDVRFICLEKYVPNQPETLNTTTSLSSMLSSPSGLLASHSAARKRIIYAHSDILVRRSEYFATMLSSSFAENPVVASSGERKLYTVMVEEADFETIYWLLKYCYANWLLFKQNDDPRDAVEGVGAGWSARWLSGQHDEWEWKPFPPEGASEDGTSDNRSATSGDSVRVSPSMSGSVNNLKKPEVYQQPGPNPVPLSALKVNSVKPASNPRSNAPATSAVPGSSSRTIGGAGATVRVTGPSSSVSTGATTGIPRSQTISVPSTSSFPTLQPYPVSPRSKRNSSVAVSSPDPHTHPTPPPPPASALSIYQVAHRYIMPSLAALALEHILSTITPESSFALLLATAAWDELHSLVEDYVVDRWDEVRVAEGFEDCCNEVAAGEWGVDGGKTLMSVFRRLRSPAP</sequence>
<dbReference type="OrthoDB" id="288590at2759"/>
<feature type="compositionally biased region" description="Polar residues" evidence="1">
    <location>
        <begin position="410"/>
        <end position="432"/>
    </location>
</feature>
<accession>A0A0D2N0J1</accession>
<feature type="compositionally biased region" description="Polar residues" evidence="1">
    <location>
        <begin position="362"/>
        <end position="384"/>
    </location>
</feature>
<feature type="region of interest" description="Disordered" evidence="1">
    <location>
        <begin position="346"/>
        <end position="507"/>
    </location>
</feature>
<dbReference type="InterPro" id="IPR000210">
    <property type="entry name" value="BTB/POZ_dom"/>
</dbReference>
<dbReference type="CDD" id="cd18186">
    <property type="entry name" value="BTB_POZ_ZBTB_KLHL-like"/>
    <property type="match status" value="1"/>
</dbReference>
<evidence type="ECO:0000313" key="4">
    <source>
        <dbReference type="Proteomes" id="UP000054270"/>
    </source>
</evidence>
<evidence type="ECO:0000256" key="1">
    <source>
        <dbReference type="SAM" id="MobiDB-lite"/>
    </source>
</evidence>
<dbReference type="Pfam" id="PF00651">
    <property type="entry name" value="BTB"/>
    <property type="match status" value="1"/>
</dbReference>
<keyword evidence="4" id="KW-1185">Reference proteome</keyword>
<dbReference type="OMA" id="HRYGMPG"/>
<dbReference type="EMBL" id="KN817518">
    <property type="protein sequence ID" value="KJA29913.1"/>
    <property type="molecule type" value="Genomic_DNA"/>
</dbReference>
<dbReference type="Gene3D" id="3.30.710.10">
    <property type="entry name" value="Potassium Channel Kv1.1, Chain A"/>
    <property type="match status" value="1"/>
</dbReference>
<feature type="domain" description="BTB" evidence="2">
    <location>
        <begin position="237"/>
        <end position="318"/>
    </location>
</feature>
<dbReference type="Proteomes" id="UP000054270">
    <property type="component" value="Unassembled WGS sequence"/>
</dbReference>
<protein>
    <recommendedName>
        <fullName evidence="2">BTB domain-containing protein</fullName>
    </recommendedName>
</protein>
<organism evidence="3 4">
    <name type="scientific">Hypholoma sublateritium (strain FD-334 SS-4)</name>
    <dbReference type="NCBI Taxonomy" id="945553"/>
    <lineage>
        <taxon>Eukaryota</taxon>
        <taxon>Fungi</taxon>
        <taxon>Dikarya</taxon>
        <taxon>Basidiomycota</taxon>
        <taxon>Agaricomycotina</taxon>
        <taxon>Agaricomycetes</taxon>
        <taxon>Agaricomycetidae</taxon>
        <taxon>Agaricales</taxon>
        <taxon>Agaricineae</taxon>
        <taxon>Strophariaceae</taxon>
        <taxon>Hypholoma</taxon>
    </lineage>
</organism>
<feature type="compositionally biased region" description="Polar residues" evidence="1">
    <location>
        <begin position="444"/>
        <end position="473"/>
    </location>
</feature>
<gene>
    <name evidence="3" type="ORF">HYPSUDRAFT_31949</name>
</gene>
<reference evidence="4" key="1">
    <citation type="submission" date="2014-04" db="EMBL/GenBank/DDBJ databases">
        <title>Evolutionary Origins and Diversification of the Mycorrhizal Mutualists.</title>
        <authorList>
            <consortium name="DOE Joint Genome Institute"/>
            <consortium name="Mycorrhizal Genomics Consortium"/>
            <person name="Kohler A."/>
            <person name="Kuo A."/>
            <person name="Nagy L.G."/>
            <person name="Floudas D."/>
            <person name="Copeland A."/>
            <person name="Barry K.W."/>
            <person name="Cichocki N."/>
            <person name="Veneault-Fourrey C."/>
            <person name="LaButti K."/>
            <person name="Lindquist E.A."/>
            <person name="Lipzen A."/>
            <person name="Lundell T."/>
            <person name="Morin E."/>
            <person name="Murat C."/>
            <person name="Riley R."/>
            <person name="Ohm R."/>
            <person name="Sun H."/>
            <person name="Tunlid A."/>
            <person name="Henrissat B."/>
            <person name="Grigoriev I.V."/>
            <person name="Hibbett D.S."/>
            <person name="Martin F."/>
        </authorList>
    </citation>
    <scope>NUCLEOTIDE SEQUENCE [LARGE SCALE GENOMIC DNA]</scope>
    <source>
        <strain evidence="4">FD-334 SS-4</strain>
    </source>
</reference>
<evidence type="ECO:0000313" key="3">
    <source>
        <dbReference type="EMBL" id="KJA29913.1"/>
    </source>
</evidence>
<evidence type="ECO:0000259" key="2">
    <source>
        <dbReference type="PROSITE" id="PS50097"/>
    </source>
</evidence>
<dbReference type="PROSITE" id="PS50097">
    <property type="entry name" value="BTB"/>
    <property type="match status" value="1"/>
</dbReference>
<proteinExistence type="predicted"/>
<dbReference type="InterPro" id="IPR011333">
    <property type="entry name" value="SKP1/BTB/POZ_sf"/>
</dbReference>
<dbReference type="SUPFAM" id="SSF54695">
    <property type="entry name" value="POZ domain"/>
    <property type="match status" value="1"/>
</dbReference>
<dbReference type="STRING" id="945553.A0A0D2N0J1"/>
<name>A0A0D2N0J1_HYPSF</name>
<dbReference type="AlphaFoldDB" id="A0A0D2N0J1"/>
<dbReference type="PANTHER" id="PTHR24413">
    <property type="entry name" value="SPECKLE-TYPE POZ PROTEIN"/>
    <property type="match status" value="1"/>
</dbReference>